<feature type="compositionally biased region" description="Basic residues" evidence="1">
    <location>
        <begin position="130"/>
        <end position="151"/>
    </location>
</feature>
<accession>A0A918RMC0</accession>
<keyword evidence="3" id="KW-1185">Reference proteome</keyword>
<dbReference type="Proteomes" id="UP000623010">
    <property type="component" value="Unassembled WGS sequence"/>
</dbReference>
<gene>
    <name evidence="2" type="ORF">GCM10010389_49410</name>
</gene>
<feature type="region of interest" description="Disordered" evidence="1">
    <location>
        <begin position="118"/>
        <end position="155"/>
    </location>
</feature>
<reference evidence="2" key="1">
    <citation type="journal article" date="2014" name="Int. J. Syst. Evol. Microbiol.">
        <title>Complete genome sequence of Corynebacterium casei LMG S-19264T (=DSM 44701T), isolated from a smear-ripened cheese.</title>
        <authorList>
            <consortium name="US DOE Joint Genome Institute (JGI-PGF)"/>
            <person name="Walter F."/>
            <person name="Albersmeier A."/>
            <person name="Kalinowski J."/>
            <person name="Ruckert C."/>
        </authorList>
    </citation>
    <scope>NUCLEOTIDE SEQUENCE</scope>
    <source>
        <strain evidence="2">JCM 5016</strain>
    </source>
</reference>
<evidence type="ECO:0000313" key="2">
    <source>
        <dbReference type="EMBL" id="GHA04023.1"/>
    </source>
</evidence>
<organism evidence="2 3">
    <name type="scientific">Streptomyces echinoruber</name>
    <dbReference type="NCBI Taxonomy" id="68898"/>
    <lineage>
        <taxon>Bacteria</taxon>
        <taxon>Bacillati</taxon>
        <taxon>Actinomycetota</taxon>
        <taxon>Actinomycetes</taxon>
        <taxon>Kitasatosporales</taxon>
        <taxon>Streptomycetaceae</taxon>
        <taxon>Streptomyces</taxon>
    </lineage>
</organism>
<feature type="compositionally biased region" description="Low complexity" evidence="1">
    <location>
        <begin position="20"/>
        <end position="62"/>
    </location>
</feature>
<comment type="caution">
    <text evidence="2">The sequence shown here is derived from an EMBL/GenBank/DDBJ whole genome shotgun (WGS) entry which is preliminary data.</text>
</comment>
<name>A0A918RMC0_9ACTN</name>
<dbReference type="EMBL" id="BMWH01000023">
    <property type="protein sequence ID" value="GHA04023.1"/>
    <property type="molecule type" value="Genomic_DNA"/>
</dbReference>
<sequence>MAPACPAGVTRSESGASRGTVTASPVPASAPAPGTATGSSAPPMRPAAYPAATAGTASSTPSGRPSRIEPVITDQAAQAPSRPTPTTSETVRLPSSVSAVPAALSVSAVLSVSASAMDAPPVDRMPRPHTTGHPRPRPARRRGAPAHRSGRRPLWARDGRRLRALGYSGAREPGRVGRGIDVAGAADAAEVARAAGVAGAAEVVGHDITRRTLPG</sequence>
<evidence type="ECO:0000313" key="3">
    <source>
        <dbReference type="Proteomes" id="UP000623010"/>
    </source>
</evidence>
<dbReference type="AlphaFoldDB" id="A0A918RMC0"/>
<feature type="region of interest" description="Disordered" evidence="1">
    <location>
        <begin position="1"/>
        <end position="96"/>
    </location>
</feature>
<proteinExistence type="predicted"/>
<protein>
    <submittedName>
        <fullName evidence="2">Uncharacterized protein</fullName>
    </submittedName>
</protein>
<evidence type="ECO:0000256" key="1">
    <source>
        <dbReference type="SAM" id="MobiDB-lite"/>
    </source>
</evidence>
<reference evidence="2" key="2">
    <citation type="submission" date="2020-09" db="EMBL/GenBank/DDBJ databases">
        <authorList>
            <person name="Sun Q."/>
            <person name="Ohkuma M."/>
        </authorList>
    </citation>
    <scope>NUCLEOTIDE SEQUENCE</scope>
    <source>
        <strain evidence="2">JCM 5016</strain>
    </source>
</reference>